<comment type="caution">
    <text evidence="1">The sequence shown here is derived from an EMBL/GenBank/DDBJ whole genome shotgun (WGS) entry which is preliminary data.</text>
</comment>
<evidence type="ECO:0000313" key="2">
    <source>
        <dbReference type="Proteomes" id="UP000765509"/>
    </source>
</evidence>
<dbReference type="EMBL" id="AVOT02079716">
    <property type="protein sequence ID" value="MBW0566803.1"/>
    <property type="molecule type" value="Genomic_DNA"/>
</dbReference>
<reference evidence="1" key="1">
    <citation type="submission" date="2021-03" db="EMBL/GenBank/DDBJ databases">
        <title>Draft genome sequence of rust myrtle Austropuccinia psidii MF-1, a brazilian biotype.</title>
        <authorList>
            <person name="Quecine M.C."/>
            <person name="Pachon D.M.R."/>
            <person name="Bonatelli M.L."/>
            <person name="Correr F.H."/>
            <person name="Franceschini L.M."/>
            <person name="Leite T.F."/>
            <person name="Margarido G.R.A."/>
            <person name="Almeida C.A."/>
            <person name="Ferrarezi J.A."/>
            <person name="Labate C.A."/>
        </authorList>
    </citation>
    <scope>NUCLEOTIDE SEQUENCE</scope>
    <source>
        <strain evidence="1">MF-1</strain>
    </source>
</reference>
<name>A0A9Q3JQV8_9BASI</name>
<dbReference type="OrthoDB" id="205639at2759"/>
<keyword evidence="2" id="KW-1185">Reference proteome</keyword>
<dbReference type="Proteomes" id="UP000765509">
    <property type="component" value="Unassembled WGS sequence"/>
</dbReference>
<proteinExistence type="predicted"/>
<evidence type="ECO:0000313" key="1">
    <source>
        <dbReference type="EMBL" id="MBW0566803.1"/>
    </source>
</evidence>
<accession>A0A9Q3JQV8</accession>
<dbReference type="AlphaFoldDB" id="A0A9Q3JQV8"/>
<gene>
    <name evidence="1" type="ORF">O181_106518</name>
</gene>
<protein>
    <submittedName>
        <fullName evidence="1">Uncharacterized protein</fullName>
    </submittedName>
</protein>
<sequence length="93" mass="10708">MRDQKQLDFEELWSYLSSLTTKRDQLAAGYSAALGLGSHPKKKLIESFSRANDYDSTREGKIHKLDPKTKDLEEVVTAARILGDYRNESKPYW</sequence>
<organism evidence="1 2">
    <name type="scientific">Austropuccinia psidii MF-1</name>
    <dbReference type="NCBI Taxonomy" id="1389203"/>
    <lineage>
        <taxon>Eukaryota</taxon>
        <taxon>Fungi</taxon>
        <taxon>Dikarya</taxon>
        <taxon>Basidiomycota</taxon>
        <taxon>Pucciniomycotina</taxon>
        <taxon>Pucciniomycetes</taxon>
        <taxon>Pucciniales</taxon>
        <taxon>Sphaerophragmiaceae</taxon>
        <taxon>Austropuccinia</taxon>
    </lineage>
</organism>